<keyword evidence="11" id="KW-1185">Reference proteome</keyword>
<reference evidence="10 11" key="1">
    <citation type="submission" date="2020-09" db="EMBL/GenBank/DDBJ databases">
        <title>De no assembly of potato wild relative species, Solanum commersonii.</title>
        <authorList>
            <person name="Cho K."/>
        </authorList>
    </citation>
    <scope>NUCLEOTIDE SEQUENCE [LARGE SCALE GENOMIC DNA]</scope>
    <source>
        <strain evidence="10">LZ3.2</strain>
        <tissue evidence="10">Leaf</tissue>
    </source>
</reference>
<dbReference type="Pfam" id="PF18808">
    <property type="entry name" value="Importin_rep_4"/>
    <property type="match status" value="1"/>
</dbReference>
<sequence>MDEILRPDSQPFRVVSSHVVEKRWESKSMMKQKDPNSLALKLAKSLGSDQLAAALHPDNNWPKLLPILYRCFSTNYHLTENLNLFVELIQHIDGEALVDYIDILHPMFLNTLNDSLVNLDVKITALTAMINFIQQVGSSKDRERFQDLLPAMIDMMNEALEENCEASAQSEFKILIELAKNEPSFFRMQLVVVVGSMFDIAECESYEKKTRHLAVEFVMILVEAKEKTPGMIKKYPLFTEKYFGILLNLLEDEVYYPLLPDPYDRWDSNDDLAFLKMCLWRLSNALGGKTVGPVAFEQLRAYLADDSWQKPCAALYALAQIVKGCSEVMIKNMNLVVTMVLDCMGHPHPGVRFASMGAIHQFLRFMHPHFQEQCHHQVVPALIKAMDDDSVQVQVSVILTVWGFFRVGTPEYLTLYIHGLHHKLFQLSSHTVAMVQESASTVLKLLAKHFKECYGNNYESINPLLKATLVQANFPSKDVEKIMSLHKPGSSVLPKQIMEAVMLLQGSQEDDEDTNTIFKLRAISGFCESIGKGFLPCTSIVIPLLFQCAQLEPDKIILSPDSDHTCLDDNSIHRVKVGDSTICIKKSSLKKKALACEVLVMVAYKLKEDFYPWIFQTASILFPLLKFHFNEVRIYTVQAMQHLLQSAKLADEKGIAQGESHSDIKQFSGSIILNLVEALHEEPETKIYVIMLNTLQVCLQICGPLLNEDQLRPIVDEIKHVITESSNSQRKLTEREKTEDFDAEEAELLRGEKHRQDQIFFLAGLILCRLIETFKVVFLPYFDELSLYLIPMWGKEMTIEEKSTSLSIFDGLLKECSEAALKYSDVFLPLLLKASNDENPSVRQNALYGLGLYAEYDGSVFKPYVREAISRINVVIMHLRAGEPENQLAYDNAVSTLGKICQFHRELIESAQVIPIWLNCLPIKGDLAEAKYVHGQLCSMVERSDRELLGSNYEHFPKIMSVFAEILCGGKHLATEETTNCMINLLRNLLKELPPDTSTAAWSLILPQQEMELKAILFPGILHVIHSHNKIFYVVDTDTNESSPPSSLPSSIVKLLKEKLQKNIANVRRM</sequence>
<evidence type="ECO:0000256" key="5">
    <source>
        <dbReference type="ARBA" id="ARBA00022737"/>
    </source>
</evidence>
<proteinExistence type="predicted"/>
<organism evidence="10 11">
    <name type="scientific">Solanum commersonii</name>
    <name type="common">Commerson's wild potato</name>
    <name type="synonym">Commerson's nightshade</name>
    <dbReference type="NCBI Taxonomy" id="4109"/>
    <lineage>
        <taxon>Eukaryota</taxon>
        <taxon>Viridiplantae</taxon>
        <taxon>Streptophyta</taxon>
        <taxon>Embryophyta</taxon>
        <taxon>Tracheophyta</taxon>
        <taxon>Spermatophyta</taxon>
        <taxon>Magnoliopsida</taxon>
        <taxon>eudicotyledons</taxon>
        <taxon>Gunneridae</taxon>
        <taxon>Pentapetalae</taxon>
        <taxon>asterids</taxon>
        <taxon>lamiids</taxon>
        <taxon>Solanales</taxon>
        <taxon>Solanaceae</taxon>
        <taxon>Solanoideae</taxon>
        <taxon>Solaneae</taxon>
        <taxon>Solanum</taxon>
    </lineage>
</organism>
<dbReference type="InterPro" id="IPR011989">
    <property type="entry name" value="ARM-like"/>
</dbReference>
<accession>A0A9J6AVP0</accession>
<dbReference type="GO" id="GO:0005737">
    <property type="term" value="C:cytoplasm"/>
    <property type="evidence" value="ECO:0007669"/>
    <property type="project" value="UniProtKB-SubCell"/>
</dbReference>
<dbReference type="SUPFAM" id="SSF48371">
    <property type="entry name" value="ARM repeat"/>
    <property type="match status" value="2"/>
</dbReference>
<dbReference type="PROSITE" id="PS50077">
    <property type="entry name" value="HEAT_REPEAT"/>
    <property type="match status" value="1"/>
</dbReference>
<dbReference type="GO" id="GO:0005634">
    <property type="term" value="C:nucleus"/>
    <property type="evidence" value="ECO:0007669"/>
    <property type="project" value="UniProtKB-SubCell"/>
</dbReference>
<dbReference type="Pfam" id="PF02985">
    <property type="entry name" value="HEAT"/>
    <property type="match status" value="1"/>
</dbReference>
<dbReference type="InterPro" id="IPR057672">
    <property type="entry name" value="TPR_IPO4/5"/>
</dbReference>
<dbReference type="EMBL" id="JACXVP010000001">
    <property type="protein sequence ID" value="KAG5628433.1"/>
    <property type="molecule type" value="Genomic_DNA"/>
</dbReference>
<feature type="domain" description="IPO4/5-like TPR repeats" evidence="9">
    <location>
        <begin position="58"/>
        <end position="193"/>
    </location>
</feature>
<evidence type="ECO:0000313" key="10">
    <source>
        <dbReference type="EMBL" id="KAG5628433.1"/>
    </source>
</evidence>
<dbReference type="InterPro" id="IPR041653">
    <property type="entry name" value="Importin_rep_4"/>
</dbReference>
<keyword evidence="6" id="KW-0653">Protein transport</keyword>
<keyword evidence="3" id="KW-0813">Transport</keyword>
<evidence type="ECO:0000256" key="2">
    <source>
        <dbReference type="ARBA" id="ARBA00004496"/>
    </source>
</evidence>
<keyword evidence="5" id="KW-0677">Repeat</keyword>
<evidence type="ECO:0000256" key="6">
    <source>
        <dbReference type="ARBA" id="ARBA00022927"/>
    </source>
</evidence>
<dbReference type="InterPro" id="IPR000357">
    <property type="entry name" value="HEAT"/>
</dbReference>
<gene>
    <name evidence="10" type="ORF">H5410_000150</name>
</gene>
<dbReference type="InterPro" id="IPR040122">
    <property type="entry name" value="Importin_beta"/>
</dbReference>
<dbReference type="GO" id="GO:0006606">
    <property type="term" value="P:protein import into nucleus"/>
    <property type="evidence" value="ECO:0007669"/>
    <property type="project" value="InterPro"/>
</dbReference>
<evidence type="ECO:0000256" key="1">
    <source>
        <dbReference type="ARBA" id="ARBA00004123"/>
    </source>
</evidence>
<dbReference type="PANTHER" id="PTHR10527">
    <property type="entry name" value="IMPORTIN BETA"/>
    <property type="match status" value="1"/>
</dbReference>
<dbReference type="AlphaFoldDB" id="A0A9J6AVP0"/>
<comment type="subcellular location">
    <subcellularLocation>
        <location evidence="2">Cytoplasm</location>
    </subcellularLocation>
    <subcellularLocation>
        <location evidence="1">Nucleus</location>
    </subcellularLocation>
</comment>
<dbReference type="Proteomes" id="UP000824120">
    <property type="component" value="Chromosome 1"/>
</dbReference>
<dbReference type="InterPro" id="IPR041389">
    <property type="entry name" value="Importin_rep_6"/>
</dbReference>
<dbReference type="Gene3D" id="1.25.10.10">
    <property type="entry name" value="Leucine-rich Repeat Variant"/>
    <property type="match status" value="1"/>
</dbReference>
<evidence type="ECO:0000256" key="8">
    <source>
        <dbReference type="PROSITE-ProRule" id="PRU00103"/>
    </source>
</evidence>
<dbReference type="InterPro" id="IPR021133">
    <property type="entry name" value="HEAT_type_2"/>
</dbReference>
<comment type="caution">
    <text evidence="10">The sequence shown here is derived from an EMBL/GenBank/DDBJ whole genome shotgun (WGS) entry which is preliminary data.</text>
</comment>
<keyword evidence="4" id="KW-0963">Cytoplasm</keyword>
<evidence type="ECO:0000256" key="3">
    <source>
        <dbReference type="ARBA" id="ARBA00022448"/>
    </source>
</evidence>
<evidence type="ECO:0000259" key="9">
    <source>
        <dbReference type="Pfam" id="PF25780"/>
    </source>
</evidence>
<dbReference type="InterPro" id="IPR016024">
    <property type="entry name" value="ARM-type_fold"/>
</dbReference>
<evidence type="ECO:0000313" key="11">
    <source>
        <dbReference type="Proteomes" id="UP000824120"/>
    </source>
</evidence>
<dbReference type="Pfam" id="PF18829">
    <property type="entry name" value="Importin_rep_6"/>
    <property type="match status" value="1"/>
</dbReference>
<name>A0A9J6AVP0_SOLCO</name>
<evidence type="ECO:0000256" key="7">
    <source>
        <dbReference type="ARBA" id="ARBA00023242"/>
    </source>
</evidence>
<evidence type="ECO:0000256" key="4">
    <source>
        <dbReference type="ARBA" id="ARBA00022490"/>
    </source>
</evidence>
<dbReference type="OrthoDB" id="1295529at2759"/>
<dbReference type="Pfam" id="PF25780">
    <property type="entry name" value="TPR_IPO5"/>
    <property type="match status" value="1"/>
</dbReference>
<protein>
    <recommendedName>
        <fullName evidence="9">IPO4/5-like TPR repeats domain-containing protein</fullName>
    </recommendedName>
</protein>
<keyword evidence="7" id="KW-0539">Nucleus</keyword>
<feature type="repeat" description="HEAT" evidence="8">
    <location>
        <begin position="827"/>
        <end position="859"/>
    </location>
</feature>